<reference evidence="1 2" key="1">
    <citation type="journal article" date="2016" name="Mol. Biol. Evol.">
        <title>Comparative Genomics of Early-Diverging Mushroom-Forming Fungi Provides Insights into the Origins of Lignocellulose Decay Capabilities.</title>
        <authorList>
            <person name="Nagy L.G."/>
            <person name="Riley R."/>
            <person name="Tritt A."/>
            <person name="Adam C."/>
            <person name="Daum C."/>
            <person name="Floudas D."/>
            <person name="Sun H."/>
            <person name="Yadav J.S."/>
            <person name="Pangilinan J."/>
            <person name="Larsson K.H."/>
            <person name="Matsuura K."/>
            <person name="Barry K."/>
            <person name="Labutti K."/>
            <person name="Kuo R."/>
            <person name="Ohm R.A."/>
            <person name="Bhattacharya S.S."/>
            <person name="Shirouzu T."/>
            <person name="Yoshinaga Y."/>
            <person name="Martin F.M."/>
            <person name="Grigoriev I.V."/>
            <person name="Hibbett D.S."/>
        </authorList>
    </citation>
    <scope>NUCLEOTIDE SEQUENCE [LARGE SCALE GENOMIC DNA]</scope>
    <source>
        <strain evidence="1 2">HHB12733</strain>
    </source>
</reference>
<evidence type="ECO:0000313" key="1">
    <source>
        <dbReference type="EMBL" id="KZT56621.1"/>
    </source>
</evidence>
<evidence type="ECO:0000313" key="2">
    <source>
        <dbReference type="Proteomes" id="UP000076842"/>
    </source>
</evidence>
<accession>A0A165FEB0</accession>
<dbReference type="EMBL" id="KV423975">
    <property type="protein sequence ID" value="KZT56621.1"/>
    <property type="molecule type" value="Genomic_DNA"/>
</dbReference>
<gene>
    <name evidence="1" type="ORF">CALCODRAFT_313750</name>
</gene>
<keyword evidence="2" id="KW-1185">Reference proteome</keyword>
<protein>
    <submittedName>
        <fullName evidence="1">Uncharacterized protein</fullName>
    </submittedName>
</protein>
<sequence length="245" mass="27877">MERALQILEIVELIVGHVAGDPTENGVPRRVDDKSPRLGQLEKLARVARAWWRPAVKGLYHDVNAFHVHRLLAILHPDWKCDKTPDDMPTYMQWNRFLAYTRYVRLITAYIQNGPYNQDPSFLCNAVVFETLAVLQARYSPTRSIFPNLEILNLSVNDESALCSTVVLFQPKLRWFACNFIEGTPRGIPKLLEAMAHRASEIRHVSLAIIKSQAVSSSDVKQIGLALPRLLQLKEFMLSKESLCS</sequence>
<dbReference type="AlphaFoldDB" id="A0A165FEB0"/>
<dbReference type="InParanoid" id="A0A165FEB0"/>
<dbReference type="Proteomes" id="UP000076842">
    <property type="component" value="Unassembled WGS sequence"/>
</dbReference>
<proteinExistence type="predicted"/>
<organism evidence="1 2">
    <name type="scientific">Calocera cornea HHB12733</name>
    <dbReference type="NCBI Taxonomy" id="1353952"/>
    <lineage>
        <taxon>Eukaryota</taxon>
        <taxon>Fungi</taxon>
        <taxon>Dikarya</taxon>
        <taxon>Basidiomycota</taxon>
        <taxon>Agaricomycotina</taxon>
        <taxon>Dacrymycetes</taxon>
        <taxon>Dacrymycetales</taxon>
        <taxon>Dacrymycetaceae</taxon>
        <taxon>Calocera</taxon>
    </lineage>
</organism>
<name>A0A165FEB0_9BASI</name>